<dbReference type="NCBIfam" id="TIGR01460">
    <property type="entry name" value="HAD-SF-IIA"/>
    <property type="match status" value="1"/>
</dbReference>
<protein>
    <submittedName>
        <fullName evidence="1">HAD family hydrolase</fullName>
    </submittedName>
</protein>
<organism evidence="1 2">
    <name type="scientific">Corynebacterium freneyi DNF00450</name>
    <dbReference type="NCBI Taxonomy" id="1287475"/>
    <lineage>
        <taxon>Bacteria</taxon>
        <taxon>Bacillati</taxon>
        <taxon>Actinomycetota</taxon>
        <taxon>Actinomycetes</taxon>
        <taxon>Mycobacteriales</taxon>
        <taxon>Corynebacteriaceae</taxon>
        <taxon>Corynebacterium</taxon>
    </lineage>
</organism>
<dbReference type="InterPro" id="IPR023214">
    <property type="entry name" value="HAD_sf"/>
</dbReference>
<name>A0A095Z8L4_9CORY</name>
<dbReference type="eggNOG" id="COG0647">
    <property type="taxonomic scope" value="Bacteria"/>
</dbReference>
<dbReference type="PANTHER" id="PTHR19288:SF95">
    <property type="entry name" value="D-GLYCEROL 3-PHOSPHATE PHOSPHATASE"/>
    <property type="match status" value="1"/>
</dbReference>
<gene>
    <name evidence="1" type="ORF">HMPREF1650_12060</name>
</gene>
<evidence type="ECO:0000313" key="1">
    <source>
        <dbReference type="EMBL" id="KGF15102.1"/>
    </source>
</evidence>
<keyword evidence="1" id="KW-0378">Hydrolase</keyword>
<dbReference type="PANTHER" id="PTHR19288">
    <property type="entry name" value="4-NITROPHENYLPHOSPHATASE-RELATED"/>
    <property type="match status" value="1"/>
</dbReference>
<dbReference type="GO" id="GO:0005737">
    <property type="term" value="C:cytoplasm"/>
    <property type="evidence" value="ECO:0007669"/>
    <property type="project" value="TreeGrafter"/>
</dbReference>
<proteinExistence type="predicted"/>
<dbReference type="Proteomes" id="UP000029548">
    <property type="component" value="Unassembled WGS sequence"/>
</dbReference>
<evidence type="ECO:0000313" key="2">
    <source>
        <dbReference type="Proteomes" id="UP000029548"/>
    </source>
</evidence>
<dbReference type="Pfam" id="PF13242">
    <property type="entry name" value="Hydrolase_like"/>
    <property type="match status" value="1"/>
</dbReference>
<sequence>MSTELLAGRYDAALLDLDGTIYEGGRPVPGALEALTEAGLPMLFVTNNASRSPETVAEQLRSLGYDCTGDDVMTSAQAAIEMAGGIIPEGSKVLVLGAQSFRDLATDAGYELVDSADDEPAAVFQGHNPDTNWAMLSEAALAIARGATYLASNLDTTLPMERGLLVGNGSMVAAVVSATGVEPRSAGKPQPPMFHRGAARLGSQRPIVIGDRLNTDIAGGNAAGYDTLMTVTGISGHHETLSAIPEERPTVIGADMGALVAPAEHAEPRPQAGFTAERDPEDPGVIVIGGGDASDPRLADPAQAAVAALLTAASAAWFDVDGAPSTAPVTGVRTTSDAAAAAVAAWR</sequence>
<dbReference type="GO" id="GO:0016791">
    <property type="term" value="F:phosphatase activity"/>
    <property type="evidence" value="ECO:0007669"/>
    <property type="project" value="TreeGrafter"/>
</dbReference>
<dbReference type="EMBL" id="JRNE01000082">
    <property type="protein sequence ID" value="KGF15102.1"/>
    <property type="molecule type" value="Genomic_DNA"/>
</dbReference>
<dbReference type="RefSeq" id="WP_035123644.1">
    <property type="nucleotide sequence ID" value="NZ_JRNE01000082.1"/>
</dbReference>
<comment type="caution">
    <text evidence="1">The sequence shown here is derived from an EMBL/GenBank/DDBJ whole genome shotgun (WGS) entry which is preliminary data.</text>
</comment>
<dbReference type="InterPro" id="IPR006357">
    <property type="entry name" value="HAD-SF_hydro_IIA"/>
</dbReference>
<reference evidence="1 2" key="1">
    <citation type="submission" date="2014-07" db="EMBL/GenBank/DDBJ databases">
        <authorList>
            <person name="McCorrison J."/>
            <person name="Sanka R."/>
            <person name="Torralba M."/>
            <person name="Gillis M."/>
            <person name="Haft D.H."/>
            <person name="Methe B."/>
            <person name="Sutton G."/>
            <person name="Nelson K.E."/>
        </authorList>
    </citation>
    <scope>NUCLEOTIDE SEQUENCE [LARGE SCALE GENOMIC DNA]</scope>
    <source>
        <strain evidence="1 2">DNF00450</strain>
    </source>
</reference>
<dbReference type="Pfam" id="PF13344">
    <property type="entry name" value="Hydrolase_6"/>
    <property type="match status" value="1"/>
</dbReference>
<accession>A0A095Z8L4</accession>
<dbReference type="InterPro" id="IPR036412">
    <property type="entry name" value="HAD-like_sf"/>
</dbReference>
<dbReference type="SUPFAM" id="SSF56784">
    <property type="entry name" value="HAD-like"/>
    <property type="match status" value="1"/>
</dbReference>
<dbReference type="Gene3D" id="3.40.50.1000">
    <property type="entry name" value="HAD superfamily/HAD-like"/>
    <property type="match status" value="2"/>
</dbReference>
<dbReference type="AlphaFoldDB" id="A0A095Z8L4"/>